<keyword evidence="1" id="KW-0812">Transmembrane</keyword>
<dbReference type="AlphaFoldDB" id="A0A315ZYQ6"/>
<feature type="transmembrane region" description="Helical" evidence="1">
    <location>
        <begin position="12"/>
        <end position="32"/>
    </location>
</feature>
<name>A0A315ZYQ6_9FIRM</name>
<keyword evidence="1" id="KW-0472">Membrane</keyword>
<sequence length="33" mass="3840">MNFYNKKVRRIISIVIMVIILAMVATMIIPYIA</sequence>
<evidence type="ECO:0000313" key="2">
    <source>
        <dbReference type="EMBL" id="SUQ14131.1"/>
    </source>
</evidence>
<dbReference type="Proteomes" id="UP000254051">
    <property type="component" value="Unassembled WGS sequence"/>
</dbReference>
<protein>
    <submittedName>
        <fullName evidence="2">Uncharacterized protein</fullName>
    </submittedName>
</protein>
<dbReference type="EMBL" id="UHJJ01000005">
    <property type="protein sequence ID" value="SUQ14131.1"/>
    <property type="molecule type" value="Genomic_DNA"/>
</dbReference>
<proteinExistence type="predicted"/>
<organism evidence="2 3">
    <name type="scientific">Faecalicatena contorta</name>
    <dbReference type="NCBI Taxonomy" id="39482"/>
    <lineage>
        <taxon>Bacteria</taxon>
        <taxon>Bacillati</taxon>
        <taxon>Bacillota</taxon>
        <taxon>Clostridia</taxon>
        <taxon>Lachnospirales</taxon>
        <taxon>Lachnospiraceae</taxon>
        <taxon>Faecalicatena</taxon>
    </lineage>
</organism>
<keyword evidence="1" id="KW-1133">Transmembrane helix</keyword>
<gene>
    <name evidence="2" type="ORF">SAMN05216529_105105</name>
</gene>
<evidence type="ECO:0000256" key="1">
    <source>
        <dbReference type="SAM" id="Phobius"/>
    </source>
</evidence>
<keyword evidence="3" id="KW-1185">Reference proteome</keyword>
<accession>A0A315ZYQ6</accession>
<evidence type="ECO:0000313" key="3">
    <source>
        <dbReference type="Proteomes" id="UP000254051"/>
    </source>
</evidence>
<reference evidence="3" key="1">
    <citation type="submission" date="2017-07" db="EMBL/GenBank/DDBJ databases">
        <authorList>
            <person name="Varghese N."/>
            <person name="Submissions S."/>
        </authorList>
    </citation>
    <scope>NUCLEOTIDE SEQUENCE [LARGE SCALE GENOMIC DNA]</scope>
    <source>
        <strain evidence="3">NLAE-zl-C134</strain>
    </source>
</reference>